<dbReference type="EMBL" id="DNWC01000165">
    <property type="protein sequence ID" value="HBJ09906.1"/>
    <property type="molecule type" value="Genomic_DNA"/>
</dbReference>
<gene>
    <name evidence="2" type="ORF">DDY73_12995</name>
</gene>
<evidence type="ECO:0008006" key="4">
    <source>
        <dbReference type="Google" id="ProtNLM"/>
    </source>
</evidence>
<proteinExistence type="predicted"/>
<evidence type="ECO:0000313" key="3">
    <source>
        <dbReference type="Proteomes" id="UP000262954"/>
    </source>
</evidence>
<dbReference type="RefSeq" id="WP_418730243.1">
    <property type="nucleotide sequence ID" value="NZ_DBFJMN010000191.1"/>
</dbReference>
<accession>A0A354M5W7</accession>
<feature type="signal peptide" evidence="1">
    <location>
        <begin position="1"/>
        <end position="20"/>
    </location>
</feature>
<feature type="chain" id="PRO_5017014424" description="Outer membrane protein beta-barrel domain-containing protein" evidence="1">
    <location>
        <begin position="21"/>
        <end position="240"/>
    </location>
</feature>
<evidence type="ECO:0000256" key="1">
    <source>
        <dbReference type="SAM" id="SignalP"/>
    </source>
</evidence>
<dbReference type="Proteomes" id="UP000262954">
    <property type="component" value="Unassembled WGS sequence"/>
</dbReference>
<sequence>MKKIVFIICMVLCNTLLAFAQNNQEIVYLKNGDKVKGIIIEEIPNTSIKVKTSNGSILVYSIHEIEKIISPEDEIFQKKFRLKQYNNNPTYDKTGYKGFIDFGGVIGIGNRGDGAIAVSTTHGYQFNPYFFFGAGIGIEYHMNWETFFIPVFADIKTYFLNKNISPFLGLKAGYSVYDGKGCYINPHIGVTLSSSPRFGMNLTIGYNMQKAKINDRPKNIKNYKDNMAINGISIKLGFEF</sequence>
<evidence type="ECO:0000313" key="2">
    <source>
        <dbReference type="EMBL" id="HBJ09906.1"/>
    </source>
</evidence>
<reference evidence="2 3" key="1">
    <citation type="journal article" date="2018" name="Nat. Biotechnol.">
        <title>A standardized bacterial taxonomy based on genome phylogeny substantially revises the tree of life.</title>
        <authorList>
            <person name="Parks D.H."/>
            <person name="Chuvochina M."/>
            <person name="Waite D.W."/>
            <person name="Rinke C."/>
            <person name="Skarshewski A."/>
            <person name="Chaumeil P.A."/>
            <person name="Hugenholtz P."/>
        </authorList>
    </citation>
    <scope>NUCLEOTIDE SEQUENCE [LARGE SCALE GENOMIC DNA]</scope>
    <source>
        <strain evidence="2">UBA11482</strain>
    </source>
</reference>
<organism evidence="2 3">
    <name type="scientific">Coprobacter fastidiosus</name>
    <dbReference type="NCBI Taxonomy" id="1099853"/>
    <lineage>
        <taxon>Bacteria</taxon>
        <taxon>Pseudomonadati</taxon>
        <taxon>Bacteroidota</taxon>
        <taxon>Bacteroidia</taxon>
        <taxon>Bacteroidales</taxon>
        <taxon>Barnesiellaceae</taxon>
        <taxon>Coprobacter</taxon>
    </lineage>
</organism>
<name>A0A354M5W7_9BACT</name>
<keyword evidence="1" id="KW-0732">Signal</keyword>
<protein>
    <recommendedName>
        <fullName evidence="4">Outer membrane protein beta-barrel domain-containing protein</fullName>
    </recommendedName>
</protein>
<comment type="caution">
    <text evidence="2">The sequence shown here is derived from an EMBL/GenBank/DDBJ whole genome shotgun (WGS) entry which is preliminary data.</text>
</comment>
<dbReference type="AlphaFoldDB" id="A0A354M5W7"/>